<dbReference type="FunFam" id="2.170.150.20:FF:000001">
    <property type="entry name" value="Peptide methionine sulfoxide reductase MsrB"/>
    <property type="match status" value="1"/>
</dbReference>
<dbReference type="AlphaFoldDB" id="A0A6N4RDU4"/>
<dbReference type="EMBL" id="VAFM01000001">
    <property type="protein sequence ID" value="TKW61907.1"/>
    <property type="molecule type" value="Genomic_DNA"/>
</dbReference>
<dbReference type="EC" id="1.8.4.12" evidence="3"/>
<evidence type="ECO:0000313" key="10">
    <source>
        <dbReference type="Proteomes" id="UP000320948"/>
    </source>
</evidence>
<dbReference type="InterPro" id="IPR028427">
    <property type="entry name" value="Met_Sox_Rdtase_MsrB"/>
</dbReference>
<evidence type="ECO:0000256" key="4">
    <source>
        <dbReference type="ARBA" id="ARBA00022723"/>
    </source>
</evidence>
<feature type="domain" description="MsrB" evidence="8">
    <location>
        <begin position="8"/>
        <end position="130"/>
    </location>
</feature>
<dbReference type="PROSITE" id="PS51790">
    <property type="entry name" value="MSRB"/>
    <property type="match status" value="1"/>
</dbReference>
<dbReference type="GO" id="GO:0005737">
    <property type="term" value="C:cytoplasm"/>
    <property type="evidence" value="ECO:0007669"/>
    <property type="project" value="TreeGrafter"/>
</dbReference>
<evidence type="ECO:0000256" key="3">
    <source>
        <dbReference type="ARBA" id="ARBA00012499"/>
    </source>
</evidence>
<dbReference type="InterPro" id="IPR002579">
    <property type="entry name" value="Met_Sox_Rdtase_MsrB_dom"/>
</dbReference>
<proteinExistence type="inferred from homology"/>
<keyword evidence="4" id="KW-0479">Metal-binding</keyword>
<comment type="caution">
    <text evidence="9">The sequence shown here is derived from an EMBL/GenBank/DDBJ whole genome shotgun (WGS) entry which is preliminary data.</text>
</comment>
<protein>
    <recommendedName>
        <fullName evidence="3">peptide-methionine (R)-S-oxide reductase</fullName>
        <ecNumber evidence="3">1.8.4.12</ecNumber>
    </recommendedName>
</protein>
<evidence type="ECO:0000256" key="6">
    <source>
        <dbReference type="ARBA" id="ARBA00023002"/>
    </source>
</evidence>
<accession>A0A6N4RDU4</accession>
<dbReference type="GO" id="GO:0046872">
    <property type="term" value="F:metal ion binding"/>
    <property type="evidence" value="ECO:0007669"/>
    <property type="project" value="UniProtKB-KW"/>
</dbReference>
<dbReference type="InterPro" id="IPR011057">
    <property type="entry name" value="Mss4-like_sf"/>
</dbReference>
<dbReference type="Proteomes" id="UP000320948">
    <property type="component" value="Unassembled WGS sequence"/>
</dbReference>
<dbReference type="GO" id="GO:0006979">
    <property type="term" value="P:response to oxidative stress"/>
    <property type="evidence" value="ECO:0007669"/>
    <property type="project" value="InterPro"/>
</dbReference>
<dbReference type="GO" id="GO:0030091">
    <property type="term" value="P:protein repair"/>
    <property type="evidence" value="ECO:0007669"/>
    <property type="project" value="InterPro"/>
</dbReference>
<organism evidence="9 10">
    <name type="scientific">Blastochloris viridis</name>
    <name type="common">Rhodopseudomonas viridis</name>
    <dbReference type="NCBI Taxonomy" id="1079"/>
    <lineage>
        <taxon>Bacteria</taxon>
        <taxon>Pseudomonadati</taxon>
        <taxon>Pseudomonadota</taxon>
        <taxon>Alphaproteobacteria</taxon>
        <taxon>Hyphomicrobiales</taxon>
        <taxon>Blastochloridaceae</taxon>
        <taxon>Blastochloris</taxon>
    </lineage>
</organism>
<evidence type="ECO:0000256" key="7">
    <source>
        <dbReference type="ARBA" id="ARBA00048488"/>
    </source>
</evidence>
<dbReference type="PANTHER" id="PTHR10173">
    <property type="entry name" value="METHIONINE SULFOXIDE REDUCTASE"/>
    <property type="match status" value="1"/>
</dbReference>
<gene>
    <name evidence="9" type="primary">msrB</name>
    <name evidence="9" type="ORF">DI628_04610</name>
</gene>
<dbReference type="PANTHER" id="PTHR10173:SF57">
    <property type="entry name" value="PEPTIDE-METHIONINE (R)-S-OXIDE REDUCTASE"/>
    <property type="match status" value="1"/>
</dbReference>
<comment type="cofactor">
    <cofactor evidence="1">
        <name>Zn(2+)</name>
        <dbReference type="ChEBI" id="CHEBI:29105"/>
    </cofactor>
</comment>
<evidence type="ECO:0000256" key="5">
    <source>
        <dbReference type="ARBA" id="ARBA00022833"/>
    </source>
</evidence>
<evidence type="ECO:0000256" key="2">
    <source>
        <dbReference type="ARBA" id="ARBA00007174"/>
    </source>
</evidence>
<dbReference type="Gene3D" id="2.170.150.20">
    <property type="entry name" value="Peptide methionine sulfoxide reductase"/>
    <property type="match status" value="1"/>
</dbReference>
<name>A0A6N4RDU4_BLAVI</name>
<dbReference type="GO" id="GO:0033743">
    <property type="term" value="F:peptide-methionine (R)-S-oxide reductase activity"/>
    <property type="evidence" value="ECO:0007669"/>
    <property type="project" value="UniProtKB-EC"/>
</dbReference>
<evidence type="ECO:0000256" key="1">
    <source>
        <dbReference type="ARBA" id="ARBA00001947"/>
    </source>
</evidence>
<sequence>MDKLILSDTAWKERLTEEQYRVLRGHGTEAAFCSELHPESRDGIYQCVGCGLPLFSSAHKFTSKSGWPSFYQPATPDALETTVDKSWGMVRTEIHCARCDGHLGHVFEDGPAPTGLRYCLNGVALEFVPD</sequence>
<reference evidence="9 10" key="1">
    <citation type="journal article" date="2017" name="Nat. Commun.">
        <title>In situ click chemistry generation of cyclooxygenase-2 inhibitors.</title>
        <authorList>
            <person name="Bhardwaj A."/>
            <person name="Kaur J."/>
            <person name="Wuest M."/>
            <person name="Wuest F."/>
        </authorList>
    </citation>
    <scope>NUCLEOTIDE SEQUENCE [LARGE SCALE GENOMIC DNA]</scope>
    <source>
        <strain evidence="9">S2_018_000_R2_106</strain>
    </source>
</reference>
<comment type="catalytic activity">
    <reaction evidence="7">
        <text>L-methionyl-[protein] + [thioredoxin]-disulfide + H2O = L-methionyl-(R)-S-oxide-[protein] + [thioredoxin]-dithiol</text>
        <dbReference type="Rhea" id="RHEA:24164"/>
        <dbReference type="Rhea" id="RHEA-COMP:10698"/>
        <dbReference type="Rhea" id="RHEA-COMP:10700"/>
        <dbReference type="Rhea" id="RHEA-COMP:12313"/>
        <dbReference type="Rhea" id="RHEA-COMP:12314"/>
        <dbReference type="ChEBI" id="CHEBI:15377"/>
        <dbReference type="ChEBI" id="CHEBI:16044"/>
        <dbReference type="ChEBI" id="CHEBI:29950"/>
        <dbReference type="ChEBI" id="CHEBI:45764"/>
        <dbReference type="ChEBI" id="CHEBI:50058"/>
        <dbReference type="EC" id="1.8.4.12"/>
    </reaction>
</comment>
<dbReference type="NCBIfam" id="TIGR00357">
    <property type="entry name" value="peptide-methionine (R)-S-oxide reductase MsrB"/>
    <property type="match status" value="1"/>
</dbReference>
<keyword evidence="6 9" id="KW-0560">Oxidoreductase</keyword>
<dbReference type="SUPFAM" id="SSF51316">
    <property type="entry name" value="Mss4-like"/>
    <property type="match status" value="1"/>
</dbReference>
<dbReference type="Pfam" id="PF01641">
    <property type="entry name" value="SelR"/>
    <property type="match status" value="1"/>
</dbReference>
<comment type="similarity">
    <text evidence="2">Belongs to the MsrB Met sulfoxide reductase family.</text>
</comment>
<evidence type="ECO:0000313" key="9">
    <source>
        <dbReference type="EMBL" id="TKW61907.1"/>
    </source>
</evidence>
<evidence type="ECO:0000259" key="8">
    <source>
        <dbReference type="PROSITE" id="PS51790"/>
    </source>
</evidence>
<keyword evidence="5" id="KW-0862">Zinc</keyword>